<feature type="non-terminal residue" evidence="2">
    <location>
        <position position="1"/>
    </location>
</feature>
<organism evidence="2">
    <name type="scientific">marine metagenome</name>
    <dbReference type="NCBI Taxonomy" id="408172"/>
    <lineage>
        <taxon>unclassified sequences</taxon>
        <taxon>metagenomes</taxon>
        <taxon>ecological metagenomes</taxon>
    </lineage>
</organism>
<dbReference type="InterPro" id="IPR044016">
    <property type="entry name" value="Big_13"/>
</dbReference>
<accession>A0A383ATB7</accession>
<evidence type="ECO:0000259" key="1">
    <source>
        <dbReference type="Pfam" id="PF19077"/>
    </source>
</evidence>
<dbReference type="EMBL" id="UINC01194634">
    <property type="protein sequence ID" value="SVE10813.1"/>
    <property type="molecule type" value="Genomic_DNA"/>
</dbReference>
<gene>
    <name evidence="2" type="ORF">METZ01_LOCUS463667</name>
</gene>
<reference evidence="2" key="1">
    <citation type="submission" date="2018-05" db="EMBL/GenBank/DDBJ databases">
        <authorList>
            <person name="Lanie J.A."/>
            <person name="Ng W.-L."/>
            <person name="Kazmierczak K.M."/>
            <person name="Andrzejewski T.M."/>
            <person name="Davidsen T.M."/>
            <person name="Wayne K.J."/>
            <person name="Tettelin H."/>
            <person name="Glass J.I."/>
            <person name="Rusch D."/>
            <person name="Podicherti R."/>
            <person name="Tsui H.-C.T."/>
            <person name="Winkler M.E."/>
        </authorList>
    </citation>
    <scope>NUCLEOTIDE SEQUENCE</scope>
</reference>
<protein>
    <recommendedName>
        <fullName evidence="1">Bacterial Ig-like domain-containing protein</fullName>
    </recommendedName>
</protein>
<dbReference type="Pfam" id="PF19077">
    <property type="entry name" value="Big_13"/>
    <property type="match status" value="1"/>
</dbReference>
<evidence type="ECO:0000313" key="2">
    <source>
        <dbReference type="EMBL" id="SVE10813.1"/>
    </source>
</evidence>
<dbReference type="AlphaFoldDB" id="A0A383ATB7"/>
<proteinExistence type="predicted"/>
<feature type="domain" description="Bacterial Ig-like" evidence="1">
    <location>
        <begin position="133"/>
        <end position="210"/>
    </location>
</feature>
<feature type="non-terminal residue" evidence="2">
    <location>
        <position position="250"/>
    </location>
</feature>
<sequence length="250" mass="25866">AASVALAIKLANWPVADADGDVNLLDGIAVSVDGTAYTLAAIDHADDAAVMTCADVDTATQFAIVSLDYGETEVVNMCVGSALTATSIIKVTYHYANASNVVEIDTAGPTLTFDPSGGTSTEKARPYVSIIADDDEYADDTYTTVTVTKAELKSPSAVVTDISGDLSTADNKRFIYAPTADMELGQWTITARVTDTAGNKSAETTSKFTVAARAKFSLGLSAGWNLISLPNNPSSTDIDTLVGTANGVST</sequence>
<name>A0A383ATB7_9ZZZZ</name>